<accession>A0A3M7RJ56</accession>
<keyword evidence="3" id="KW-1185">Reference proteome</keyword>
<comment type="caution">
    <text evidence="2">The sequence shown here is derived from an EMBL/GenBank/DDBJ whole genome shotgun (WGS) entry which is preliminary data.</text>
</comment>
<gene>
    <name evidence="2" type="ORF">BpHYR1_052858</name>
</gene>
<proteinExistence type="predicted"/>
<dbReference type="Proteomes" id="UP000276133">
    <property type="component" value="Unassembled WGS sequence"/>
</dbReference>
<dbReference type="AlphaFoldDB" id="A0A3M7RJ56"/>
<name>A0A3M7RJ56_BRAPC</name>
<protein>
    <submittedName>
        <fullName evidence="2">Uncharacterized protein</fullName>
    </submittedName>
</protein>
<reference evidence="2 3" key="1">
    <citation type="journal article" date="2018" name="Sci. Rep.">
        <title>Genomic signatures of local adaptation to the degree of environmental predictability in rotifers.</title>
        <authorList>
            <person name="Franch-Gras L."/>
            <person name="Hahn C."/>
            <person name="Garcia-Roger E.M."/>
            <person name="Carmona M.J."/>
            <person name="Serra M."/>
            <person name="Gomez A."/>
        </authorList>
    </citation>
    <scope>NUCLEOTIDE SEQUENCE [LARGE SCALE GENOMIC DNA]</scope>
    <source>
        <strain evidence="2">HYR1</strain>
    </source>
</reference>
<feature type="compositionally biased region" description="Basic residues" evidence="1">
    <location>
        <begin position="182"/>
        <end position="199"/>
    </location>
</feature>
<organism evidence="2 3">
    <name type="scientific">Brachionus plicatilis</name>
    <name type="common">Marine rotifer</name>
    <name type="synonym">Brachionus muelleri</name>
    <dbReference type="NCBI Taxonomy" id="10195"/>
    <lineage>
        <taxon>Eukaryota</taxon>
        <taxon>Metazoa</taxon>
        <taxon>Spiralia</taxon>
        <taxon>Gnathifera</taxon>
        <taxon>Rotifera</taxon>
        <taxon>Eurotatoria</taxon>
        <taxon>Monogononta</taxon>
        <taxon>Pseudotrocha</taxon>
        <taxon>Ploima</taxon>
        <taxon>Brachionidae</taxon>
        <taxon>Brachionus</taxon>
    </lineage>
</organism>
<evidence type="ECO:0000313" key="3">
    <source>
        <dbReference type="Proteomes" id="UP000276133"/>
    </source>
</evidence>
<evidence type="ECO:0000256" key="1">
    <source>
        <dbReference type="SAM" id="MobiDB-lite"/>
    </source>
</evidence>
<evidence type="ECO:0000313" key="2">
    <source>
        <dbReference type="EMBL" id="RNA23437.1"/>
    </source>
</evidence>
<dbReference type="EMBL" id="REGN01003291">
    <property type="protein sequence ID" value="RNA23437.1"/>
    <property type="molecule type" value="Genomic_DNA"/>
</dbReference>
<feature type="region of interest" description="Disordered" evidence="1">
    <location>
        <begin position="178"/>
        <end position="206"/>
    </location>
</feature>
<sequence>MSNSDLIFSETLSYWSRVYIKQNLANRKRLKLNFERVVFLLKQIVISNELNNFCHDLIPKLKNFLLFDKSEKPPDQVLRNYDYELNDIYSNLSDWNTSVQSEKIQNSSSTHDIKASISDTATKNSFKLSEFKREFKNQSKSVHNLSGIRTESEIEMSETGSYLTHKKSVYLSTSFSDNGFRKEKKSSKKSSKSRPKSNSKHQCGEILSNIPRNAQISFLNKKKLSQLDSSTSRKDSKSSQSVYENQFKRQIDTSSTSDIFYEDTLVSSSPQEINNFSGLPQSKQEKILRSILNEISTLNHKVDSRSREDLKSKYCGASKLTDSSLNTLDDADSEQDIAEFYSHSDFKETDFEENMCPDQKRIKYFSNYKRYFDSENNDSMNRQAFYLDQDWSLSQNSNTFNLSLNEQRIINEVVKKLKPFLVKCVRKEVRKHFENSRNLNRYESSMTKIGDF</sequence>